<dbReference type="Gene3D" id="1.20.120.30">
    <property type="entry name" value="Aspartate receptor, ligand-binding domain"/>
    <property type="match status" value="1"/>
</dbReference>
<proteinExistence type="predicted"/>
<dbReference type="PANTHER" id="PTHR32089:SF112">
    <property type="entry name" value="LYSOZYME-LIKE PROTEIN-RELATED"/>
    <property type="match status" value="1"/>
</dbReference>
<keyword evidence="3" id="KW-1133">Transmembrane helix</keyword>
<dbReference type="GO" id="GO:0007165">
    <property type="term" value="P:signal transduction"/>
    <property type="evidence" value="ECO:0007669"/>
    <property type="project" value="UniProtKB-KW"/>
</dbReference>
<dbReference type="InterPro" id="IPR004089">
    <property type="entry name" value="MCPsignal_dom"/>
</dbReference>
<dbReference type="Gene3D" id="1.10.287.950">
    <property type="entry name" value="Methyl-accepting chemotaxis protein"/>
    <property type="match status" value="1"/>
</dbReference>
<gene>
    <name evidence="5" type="ORF">MAGMO_1915</name>
</gene>
<evidence type="ECO:0000256" key="2">
    <source>
        <dbReference type="PROSITE-ProRule" id="PRU00284"/>
    </source>
</evidence>
<keyword evidence="1 2" id="KW-0807">Transducer</keyword>
<dbReference type="EMBL" id="LO017727">
    <property type="protein sequence ID" value="CRH06088.1"/>
    <property type="molecule type" value="Genomic_DNA"/>
</dbReference>
<name>A0A1S7LHS0_MAGMO</name>
<dbReference type="AlphaFoldDB" id="A0A1S7LHS0"/>
<evidence type="ECO:0000256" key="3">
    <source>
        <dbReference type="SAM" id="Phobius"/>
    </source>
</evidence>
<dbReference type="GO" id="GO:0016020">
    <property type="term" value="C:membrane"/>
    <property type="evidence" value="ECO:0007669"/>
    <property type="project" value="InterPro"/>
</dbReference>
<evidence type="ECO:0000313" key="5">
    <source>
        <dbReference type="EMBL" id="CRH06088.1"/>
    </source>
</evidence>
<dbReference type="PROSITE" id="PS50111">
    <property type="entry name" value="CHEMOTAXIS_TRANSDUC_2"/>
    <property type="match status" value="1"/>
</dbReference>
<dbReference type="PANTHER" id="PTHR32089">
    <property type="entry name" value="METHYL-ACCEPTING CHEMOTAXIS PROTEIN MCPB"/>
    <property type="match status" value="1"/>
</dbReference>
<sequence length="909" mass="99458">MHLVIEENSLMASSSAMKLSVQRDMQLIMELLASESSDDLEMIWTQHQANVEQYDLYSDAIQKGGLTPKGKIHPAQDATLIKLVKQADQFHDEKFQPPIHDIYQMSQQLFKLHAIRQSAMSEFMASYQNVMKGAVQFEEAVKVRVDKRLDLGVDAASIMDTELTWTDMAMEIKTTIALTRISVGMFFKTSDPLKRAKFKKQFEALIVEFDGWIQALLKGAETVEGKIAKVTDPTLRAMVEALDQQHDTAIQDNARKLMDISVKQFELKKIIAEKDLEADGYGEQMLGILDQTEKRVVELIHHVMEQSDHQAQMGDITSLITIILGMLLAIMLAWVILRTTLQQLGGDPLEVTSVVDGIAGGDLTKKHARKAEGLLQNVFAMQKSLGDLVRGVTLQSQSVLATVNEQVQLSQSLENDSGAAGSGAKQMVESNHILDESVDKQRQAIEQSTEQIDRVASATDELSSTMLTIASSAEQTSHNVQSMAAATEQMSANVGGVNNNINEVKDSIYEVKQAIDEMSASFDEVQNLCDSASHTSIAASNQVNATKETVGQLTTSAGEIGKVVNLINSIASQTNMLALNASIEAAGAGEAGKGFAVVANEVKELAQQTSDATSMIAKQVEEIQNNTSQVNQAFQEVSSSIEQISNANEVISDAVERQGGMALSIVGATKRVTGATDEVAQNVQELDSAMQEMARSTSEVAMGTENIARSADEGANAANEVAKASVQAKELSDIVSTSLQSITKATEQVQQVGGEVVQQISFVTGSIHHFNSLTRLIDGISQDLTGSIKDLDVGGEPFNVHDVKLAHLAWIRKLEHTIRGRSELKPEEVTSGRDCQFGQWYYSDGQSQFGELTLFQEIGETHNKVHELAREIASLVEQDEIDMAVRKMDDFYELKKELFHGLDKLYMKI</sequence>
<keyword evidence="3" id="KW-0812">Transmembrane</keyword>
<reference evidence="5" key="1">
    <citation type="submission" date="2015-04" db="EMBL/GenBank/DDBJ databases">
        <authorList>
            <person name="Syromyatnikov M.Y."/>
            <person name="Popov V.N."/>
        </authorList>
    </citation>
    <scope>NUCLEOTIDE SEQUENCE</scope>
    <source>
        <strain evidence="5">MO-1</strain>
    </source>
</reference>
<dbReference type="Pfam" id="PF13682">
    <property type="entry name" value="CZB"/>
    <property type="match status" value="1"/>
</dbReference>
<feature type="transmembrane region" description="Helical" evidence="3">
    <location>
        <begin position="316"/>
        <end position="337"/>
    </location>
</feature>
<dbReference type="Pfam" id="PF00015">
    <property type="entry name" value="MCPsignal"/>
    <property type="match status" value="1"/>
</dbReference>
<dbReference type="SMART" id="SM00283">
    <property type="entry name" value="MA"/>
    <property type="match status" value="1"/>
</dbReference>
<accession>A0A1S7LHS0</accession>
<evidence type="ECO:0000256" key="1">
    <source>
        <dbReference type="ARBA" id="ARBA00023224"/>
    </source>
</evidence>
<dbReference type="InterPro" id="IPR025991">
    <property type="entry name" value="Chemoreceptor_zinc-bind_dom"/>
</dbReference>
<protein>
    <submittedName>
        <fullName evidence="5">Putative methyl-accepting chemotaxis protein</fullName>
    </submittedName>
</protein>
<dbReference type="SUPFAM" id="SSF58104">
    <property type="entry name" value="Methyl-accepting chemotaxis protein (MCP) signaling domain"/>
    <property type="match status" value="1"/>
</dbReference>
<organism evidence="5">
    <name type="scientific">Magnetococcus massalia (strain MO-1)</name>
    <dbReference type="NCBI Taxonomy" id="451514"/>
    <lineage>
        <taxon>Bacteria</taxon>
        <taxon>Pseudomonadati</taxon>
        <taxon>Pseudomonadota</taxon>
        <taxon>Magnetococcia</taxon>
        <taxon>Magnetococcales</taxon>
        <taxon>Magnetococcaceae</taxon>
        <taxon>Magnetococcus</taxon>
    </lineage>
</organism>
<keyword evidence="3" id="KW-0472">Membrane</keyword>
<evidence type="ECO:0000259" key="4">
    <source>
        <dbReference type="PROSITE" id="PS50111"/>
    </source>
</evidence>
<feature type="domain" description="Methyl-accepting transducer" evidence="4">
    <location>
        <begin position="451"/>
        <end position="694"/>
    </location>
</feature>